<reference evidence="2 3" key="1">
    <citation type="submission" date="2017-08" db="EMBL/GenBank/DDBJ databases">
        <authorList>
            <person name="de Groot N.N."/>
        </authorList>
    </citation>
    <scope>NUCLEOTIDE SEQUENCE [LARGE SCALE GENOMIC DNA]</scope>
    <source>
        <strain evidence="2 3">HM2</strain>
    </source>
</reference>
<dbReference type="Proteomes" id="UP000255423">
    <property type="component" value="Unassembled WGS sequence"/>
</dbReference>
<evidence type="ECO:0000313" key="2">
    <source>
        <dbReference type="EMBL" id="SUQ19054.1"/>
    </source>
</evidence>
<feature type="chain" id="PRO_5017044956" description="Lipoprotein" evidence="1">
    <location>
        <begin position="21"/>
        <end position="284"/>
    </location>
</feature>
<sequence>MNLHYLICCLLFLTASFSFASDDEGREVKKYEFQSSQEAFLDFNRSVRTAAFLLDEKQAVEAPIETILNFYWCWSNRDDFPFCKIEFLDERGEPIMTSEINTHHEKTCFGNQTDNCREGELLQVVENLKKEYCTSLERNQFSKTRQVSLWEYTQKSEKKNNAPEDICDKAKKNQQNLDYWTPLKKLQIQRDLNYKLDDVKSVHMYQDTETSIGWGFFEGLYGAIFVALASMVVEIPVSYALDEDYNWKHVGLASLAGFVGFTTWGIIRIAKNPDATRVDVTIKF</sequence>
<gene>
    <name evidence="2" type="ORF">SAMN05661053_0279</name>
</gene>
<protein>
    <recommendedName>
        <fullName evidence="4">Lipoprotein</fullName>
    </recommendedName>
</protein>
<organism evidence="2 3">
    <name type="scientific">Fibrobacter succinogenes</name>
    <name type="common">Bacteroides succinogenes</name>
    <dbReference type="NCBI Taxonomy" id="833"/>
    <lineage>
        <taxon>Bacteria</taxon>
        <taxon>Pseudomonadati</taxon>
        <taxon>Fibrobacterota</taxon>
        <taxon>Fibrobacteria</taxon>
        <taxon>Fibrobacterales</taxon>
        <taxon>Fibrobacteraceae</taxon>
        <taxon>Fibrobacter</taxon>
    </lineage>
</organism>
<keyword evidence="1" id="KW-0732">Signal</keyword>
<feature type="signal peptide" evidence="1">
    <location>
        <begin position="1"/>
        <end position="20"/>
    </location>
</feature>
<dbReference type="EMBL" id="UHJL01000001">
    <property type="protein sequence ID" value="SUQ19054.1"/>
    <property type="molecule type" value="Genomic_DNA"/>
</dbReference>
<evidence type="ECO:0000313" key="3">
    <source>
        <dbReference type="Proteomes" id="UP000255423"/>
    </source>
</evidence>
<evidence type="ECO:0008006" key="4">
    <source>
        <dbReference type="Google" id="ProtNLM"/>
    </source>
</evidence>
<name>A0A380RUH0_FIBSU</name>
<dbReference type="RefSeq" id="WP_109571819.1">
    <property type="nucleotide sequence ID" value="NZ_UHJL01000001.1"/>
</dbReference>
<evidence type="ECO:0000256" key="1">
    <source>
        <dbReference type="SAM" id="SignalP"/>
    </source>
</evidence>
<dbReference type="AlphaFoldDB" id="A0A380RUH0"/>
<proteinExistence type="predicted"/>
<accession>A0A380RUH0</accession>